<feature type="region of interest" description="Disordered" evidence="1">
    <location>
        <begin position="1"/>
        <end position="63"/>
    </location>
</feature>
<evidence type="ECO:0000256" key="1">
    <source>
        <dbReference type="SAM" id="MobiDB-lite"/>
    </source>
</evidence>
<accession>A0A9P1N512</accession>
<dbReference type="Proteomes" id="UP001152747">
    <property type="component" value="Unassembled WGS sequence"/>
</dbReference>
<keyword evidence="3" id="KW-1185">Reference proteome</keyword>
<evidence type="ECO:0000313" key="2">
    <source>
        <dbReference type="EMBL" id="CAI5450129.1"/>
    </source>
</evidence>
<organism evidence="2 3">
    <name type="scientific">Caenorhabditis angaria</name>
    <dbReference type="NCBI Taxonomy" id="860376"/>
    <lineage>
        <taxon>Eukaryota</taxon>
        <taxon>Metazoa</taxon>
        <taxon>Ecdysozoa</taxon>
        <taxon>Nematoda</taxon>
        <taxon>Chromadorea</taxon>
        <taxon>Rhabditida</taxon>
        <taxon>Rhabditina</taxon>
        <taxon>Rhabditomorpha</taxon>
        <taxon>Rhabditoidea</taxon>
        <taxon>Rhabditidae</taxon>
        <taxon>Peloderinae</taxon>
        <taxon>Caenorhabditis</taxon>
    </lineage>
</organism>
<comment type="caution">
    <text evidence="2">The sequence shown here is derived from an EMBL/GenBank/DDBJ whole genome shotgun (WGS) entry which is preliminary data.</text>
</comment>
<protein>
    <submittedName>
        <fullName evidence="2">Uncharacterized protein</fullName>
    </submittedName>
</protein>
<dbReference type="EMBL" id="CANHGI010000005">
    <property type="protein sequence ID" value="CAI5450129.1"/>
    <property type="molecule type" value="Genomic_DNA"/>
</dbReference>
<name>A0A9P1N512_9PELO</name>
<proteinExistence type="predicted"/>
<sequence>MNPQKVRLAQVLERRRIQEKKEKAKKVKPKSRKKNETNRELYIKASMETAKPSDDTTATEFSPDEFDDEKFQSIKNELLRNLMLENLKLDKYLKILAENEKKLKMMEESVIKWFDRYEEMLRGFEEQMNFYDQGREENMQQLLLEVEPLAHRWKELINRLEKMKEVKNFSSFLNYAHSLSIYEHCLHYGILATRKILYTFAVIRDYVFPGNRNEKMETASERSPLVAVK</sequence>
<dbReference type="AlphaFoldDB" id="A0A9P1N512"/>
<reference evidence="2" key="1">
    <citation type="submission" date="2022-11" db="EMBL/GenBank/DDBJ databases">
        <authorList>
            <person name="Kikuchi T."/>
        </authorList>
    </citation>
    <scope>NUCLEOTIDE SEQUENCE</scope>
    <source>
        <strain evidence="2">PS1010</strain>
    </source>
</reference>
<evidence type="ECO:0000313" key="3">
    <source>
        <dbReference type="Proteomes" id="UP001152747"/>
    </source>
</evidence>
<feature type="compositionally biased region" description="Basic and acidic residues" evidence="1">
    <location>
        <begin position="12"/>
        <end position="22"/>
    </location>
</feature>
<feature type="compositionally biased region" description="Basic residues" evidence="1">
    <location>
        <begin position="23"/>
        <end position="33"/>
    </location>
</feature>
<gene>
    <name evidence="2" type="ORF">CAMP_LOCUS12766</name>
</gene>